<dbReference type="Proteomes" id="UP000237105">
    <property type="component" value="Unassembled WGS sequence"/>
</dbReference>
<comment type="caution">
    <text evidence="1">The sequence shown here is derived from an EMBL/GenBank/DDBJ whole genome shotgun (WGS) entry which is preliminary data.</text>
</comment>
<dbReference type="AlphaFoldDB" id="A0A2P5C9P1"/>
<sequence length="74" mass="8367">MSPRAAGGQGRIHPRLWTGSAQSNSYLDNWGVWSLEGLLSKDHRRQHTALHPDRAFNAILGRCAHWVNHPDRTT</sequence>
<accession>A0A2P5C9P1</accession>
<dbReference type="EMBL" id="JXTB01000156">
    <property type="protein sequence ID" value="PON57769.1"/>
    <property type="molecule type" value="Genomic_DNA"/>
</dbReference>
<name>A0A2P5C9P1_PARAD</name>
<feature type="non-terminal residue" evidence="1">
    <location>
        <position position="74"/>
    </location>
</feature>
<protein>
    <submittedName>
        <fullName evidence="1">Uncharacterized protein</fullName>
    </submittedName>
</protein>
<organism evidence="1 2">
    <name type="scientific">Parasponia andersonii</name>
    <name type="common">Sponia andersonii</name>
    <dbReference type="NCBI Taxonomy" id="3476"/>
    <lineage>
        <taxon>Eukaryota</taxon>
        <taxon>Viridiplantae</taxon>
        <taxon>Streptophyta</taxon>
        <taxon>Embryophyta</taxon>
        <taxon>Tracheophyta</taxon>
        <taxon>Spermatophyta</taxon>
        <taxon>Magnoliopsida</taxon>
        <taxon>eudicotyledons</taxon>
        <taxon>Gunneridae</taxon>
        <taxon>Pentapetalae</taxon>
        <taxon>rosids</taxon>
        <taxon>fabids</taxon>
        <taxon>Rosales</taxon>
        <taxon>Cannabaceae</taxon>
        <taxon>Parasponia</taxon>
    </lineage>
</organism>
<reference evidence="2" key="1">
    <citation type="submission" date="2016-06" db="EMBL/GenBank/DDBJ databases">
        <title>Parallel loss of symbiosis genes in relatives of nitrogen-fixing non-legume Parasponia.</title>
        <authorList>
            <person name="Van Velzen R."/>
            <person name="Holmer R."/>
            <person name="Bu F."/>
            <person name="Rutten L."/>
            <person name="Van Zeijl A."/>
            <person name="Liu W."/>
            <person name="Santuari L."/>
            <person name="Cao Q."/>
            <person name="Sharma T."/>
            <person name="Shen D."/>
            <person name="Roswanjaya Y."/>
            <person name="Wardhani T."/>
            <person name="Kalhor M.S."/>
            <person name="Jansen J."/>
            <person name="Van den Hoogen J."/>
            <person name="Gungor B."/>
            <person name="Hartog M."/>
            <person name="Hontelez J."/>
            <person name="Verver J."/>
            <person name="Yang W.-C."/>
            <person name="Schijlen E."/>
            <person name="Repin R."/>
            <person name="Schilthuizen M."/>
            <person name="Schranz E."/>
            <person name="Heidstra R."/>
            <person name="Miyata K."/>
            <person name="Fedorova E."/>
            <person name="Kohlen W."/>
            <person name="Bisseling T."/>
            <person name="Smit S."/>
            <person name="Geurts R."/>
        </authorList>
    </citation>
    <scope>NUCLEOTIDE SEQUENCE [LARGE SCALE GENOMIC DNA]</scope>
    <source>
        <strain evidence="2">cv. WU1-14</strain>
    </source>
</reference>
<keyword evidence="2" id="KW-1185">Reference proteome</keyword>
<evidence type="ECO:0000313" key="2">
    <source>
        <dbReference type="Proteomes" id="UP000237105"/>
    </source>
</evidence>
<evidence type="ECO:0000313" key="1">
    <source>
        <dbReference type="EMBL" id="PON57769.1"/>
    </source>
</evidence>
<gene>
    <name evidence="1" type="ORF">PanWU01x14_171310</name>
</gene>
<proteinExistence type="predicted"/>